<dbReference type="GO" id="GO:0019353">
    <property type="term" value="P:protoporphyrinogen IX biosynthetic process from glutamate"/>
    <property type="evidence" value="ECO:0007669"/>
    <property type="project" value="TreeGrafter"/>
</dbReference>
<dbReference type="RefSeq" id="WP_144260966.1">
    <property type="nucleotide sequence ID" value="NZ_QMDX01000002.1"/>
</dbReference>
<evidence type="ECO:0000256" key="12">
    <source>
        <dbReference type="PIRSR" id="PIRSR000445-4"/>
    </source>
</evidence>
<evidence type="ECO:0000256" key="7">
    <source>
        <dbReference type="ARBA" id="ARBA00047464"/>
    </source>
</evidence>
<comment type="caution">
    <text evidence="18">The sequence shown here is derived from an EMBL/GenBank/DDBJ whole genome shotgun (WGS) entry which is preliminary data.</text>
</comment>
<dbReference type="Pfam" id="PF05201">
    <property type="entry name" value="GlutR_N"/>
    <property type="match status" value="1"/>
</dbReference>
<evidence type="ECO:0000259" key="16">
    <source>
        <dbReference type="Pfam" id="PF01488"/>
    </source>
</evidence>
<evidence type="ECO:0000256" key="10">
    <source>
        <dbReference type="PIRSR" id="PIRSR000445-2"/>
    </source>
</evidence>
<dbReference type="Proteomes" id="UP000319894">
    <property type="component" value="Unassembled WGS sequence"/>
</dbReference>
<evidence type="ECO:0000259" key="17">
    <source>
        <dbReference type="Pfam" id="PF05201"/>
    </source>
</evidence>
<dbReference type="OrthoDB" id="4562at2157"/>
<dbReference type="UniPathway" id="UPA00251">
    <property type="reaction ID" value="UER00316"/>
</dbReference>
<dbReference type="InterPro" id="IPR036453">
    <property type="entry name" value="GluRdtase_dimer_dom_sf"/>
</dbReference>
<dbReference type="EMBL" id="QMDX01000002">
    <property type="protein sequence ID" value="TSD15126.1"/>
    <property type="molecule type" value="Genomic_DNA"/>
</dbReference>
<dbReference type="PANTHER" id="PTHR43013:SF1">
    <property type="entry name" value="GLUTAMYL-TRNA REDUCTASE"/>
    <property type="match status" value="1"/>
</dbReference>
<feature type="region of interest" description="Disordered" evidence="14">
    <location>
        <begin position="424"/>
        <end position="444"/>
    </location>
</feature>
<dbReference type="Gene3D" id="3.30.460.30">
    <property type="entry name" value="Glutamyl-tRNA reductase, N-terminal domain"/>
    <property type="match status" value="1"/>
</dbReference>
<evidence type="ECO:0000256" key="8">
    <source>
        <dbReference type="HAMAP-Rule" id="MF_00087"/>
    </source>
</evidence>
<feature type="binding site" evidence="8 11">
    <location>
        <begin position="184"/>
        <end position="189"/>
    </location>
    <ligand>
        <name>NADP(+)</name>
        <dbReference type="ChEBI" id="CHEBI:58349"/>
    </ligand>
</feature>
<dbReference type="InterPro" id="IPR006151">
    <property type="entry name" value="Shikm_DH/Glu-tRNA_Rdtase"/>
</dbReference>
<dbReference type="GO" id="GO:0050661">
    <property type="term" value="F:NADP binding"/>
    <property type="evidence" value="ECO:0007669"/>
    <property type="project" value="InterPro"/>
</dbReference>
<dbReference type="PROSITE" id="PS00747">
    <property type="entry name" value="GLUTR"/>
    <property type="match status" value="1"/>
</dbReference>
<comment type="domain">
    <text evidence="8">Possesses an unusual extended V-shaped dimeric structure with each monomer consisting of three distinct domains arranged along a curved 'spinal' alpha-helix. The N-terminal catalytic domain specifically recognizes the glutamate moiety of the substrate. The second domain is the NADPH-binding domain, and the third C-terminal domain is responsible for dimerization.</text>
</comment>
<evidence type="ECO:0000256" key="4">
    <source>
        <dbReference type="ARBA" id="ARBA00022857"/>
    </source>
</evidence>
<dbReference type="Pfam" id="PF01488">
    <property type="entry name" value="Shikimate_DH"/>
    <property type="match status" value="1"/>
</dbReference>
<proteinExistence type="inferred from homology"/>
<feature type="site" description="Important for activity" evidence="8 12">
    <location>
        <position position="94"/>
    </location>
</feature>
<evidence type="ECO:0000256" key="6">
    <source>
        <dbReference type="ARBA" id="ARBA00023244"/>
    </source>
</evidence>
<protein>
    <recommendedName>
        <fullName evidence="3 8">Glutamyl-tRNA reductase</fullName>
        <shortName evidence="8">GluTR</shortName>
        <ecNumber evidence="3 8">1.2.1.70</ecNumber>
    </recommendedName>
</protein>
<dbReference type="PIRSF" id="PIRSF000445">
    <property type="entry name" value="4pyrrol_synth_GluRdtase"/>
    <property type="match status" value="1"/>
</dbReference>
<comment type="similarity">
    <text evidence="2 8 13">Belongs to the glutamyl-tRNA reductase family.</text>
</comment>
<comment type="catalytic activity">
    <reaction evidence="7 8 13">
        <text>(S)-4-amino-5-oxopentanoate + tRNA(Glu) + NADP(+) = L-glutamyl-tRNA(Glu) + NADPH + H(+)</text>
        <dbReference type="Rhea" id="RHEA:12344"/>
        <dbReference type="Rhea" id="RHEA-COMP:9663"/>
        <dbReference type="Rhea" id="RHEA-COMP:9680"/>
        <dbReference type="ChEBI" id="CHEBI:15378"/>
        <dbReference type="ChEBI" id="CHEBI:57501"/>
        <dbReference type="ChEBI" id="CHEBI:57783"/>
        <dbReference type="ChEBI" id="CHEBI:58349"/>
        <dbReference type="ChEBI" id="CHEBI:78442"/>
        <dbReference type="ChEBI" id="CHEBI:78520"/>
        <dbReference type="EC" id="1.2.1.70"/>
    </reaction>
</comment>
<dbReference type="InterPro" id="IPR036343">
    <property type="entry name" value="GluRdtase_N_sf"/>
</dbReference>
<evidence type="ECO:0000313" key="18">
    <source>
        <dbReference type="EMBL" id="TSD15126.1"/>
    </source>
</evidence>
<evidence type="ECO:0000259" key="15">
    <source>
        <dbReference type="Pfam" id="PF00745"/>
    </source>
</evidence>
<evidence type="ECO:0000256" key="3">
    <source>
        <dbReference type="ARBA" id="ARBA00012970"/>
    </source>
</evidence>
<evidence type="ECO:0000256" key="14">
    <source>
        <dbReference type="SAM" id="MobiDB-lite"/>
    </source>
</evidence>
<organism evidence="18 19">
    <name type="scientific">Haloglomus irregulare</name>
    <dbReference type="NCBI Taxonomy" id="2234134"/>
    <lineage>
        <taxon>Archaea</taxon>
        <taxon>Methanobacteriati</taxon>
        <taxon>Methanobacteriota</taxon>
        <taxon>Stenosarchaea group</taxon>
        <taxon>Halobacteria</taxon>
        <taxon>Halobacteriales</taxon>
        <taxon>Natronomonadaceae</taxon>
        <taxon>Haloglomus</taxon>
    </lineage>
</organism>
<evidence type="ECO:0000256" key="13">
    <source>
        <dbReference type="RuleBase" id="RU000584"/>
    </source>
</evidence>
<keyword evidence="5 8" id="KW-0560">Oxidoreductase</keyword>
<keyword evidence="19" id="KW-1185">Reference proteome</keyword>
<dbReference type="InParanoid" id="A0A554NCK7"/>
<dbReference type="InterPro" id="IPR015895">
    <property type="entry name" value="4pyrrol_synth_GluRdtase_N"/>
</dbReference>
<dbReference type="HAMAP" id="MF_00087">
    <property type="entry name" value="Glu_tRNA_reductase"/>
    <property type="match status" value="1"/>
</dbReference>
<feature type="domain" description="Quinate/shikimate 5-dehydrogenase/glutamyl-tRNA reductase" evidence="16">
    <location>
        <begin position="167"/>
        <end position="297"/>
    </location>
</feature>
<sequence length="459" mass="48428">MTVPTGLVSGVSVSHEEAGLDHIERAAVESQHRGVETLLSQPGVREAFCLQTCNRVEAYVVTDDAETGMAALDRYTAGLEGVRREMTHEASLEHLIRVACGLESLVLGEDQIIGQVRRAFVTASEAGGIGPVMEDAITKAIHVGERARAETGINEGVVSLGSAAVRLARRELDDLAAEDALVVGAGEMGTLAARALAGEVASLTVANRTPERAARLADDIDATPTEAVGLDALEEAIGAAGLVLTTTGADEPIIGTGLLADAGETFVVDLASPRDVAAPATDLDSVTVRDLDALETVTNRTQEARAEAAERVERMVAEELDHLLSQYKRKRADQIIGAMYEGAERVKSREVEKAITTMETDGLSADQTAAVESMADALVNQLLSAPTKSIREAAETGDWTTINSALELFGPGMQVDPDEVAGEFLDDADPDEVDPDDIPPAMRERMPEAVLDRLATGSD</sequence>
<dbReference type="SUPFAM" id="SSF69075">
    <property type="entry name" value="Glutamyl tRNA-reductase dimerization domain"/>
    <property type="match status" value="1"/>
</dbReference>
<comment type="pathway">
    <text evidence="1 8 13">Porphyrin-containing compound metabolism; protoporphyrin-IX biosynthesis; 5-aminolevulinate from L-glutamyl-tRNA(Glu): step 1/2.</text>
</comment>
<dbReference type="FunCoup" id="A0A554NCK7">
    <property type="interactions" value="85"/>
</dbReference>
<feature type="compositionally biased region" description="Acidic residues" evidence="14">
    <location>
        <begin position="424"/>
        <end position="437"/>
    </location>
</feature>
<name>A0A554NCK7_9EURY</name>
<feature type="active site" description="Nucleophile" evidence="8 9">
    <location>
        <position position="53"/>
    </location>
</feature>
<feature type="binding site" evidence="8 10">
    <location>
        <begin position="109"/>
        <end position="111"/>
    </location>
    <ligand>
        <name>substrate</name>
    </ligand>
</feature>
<dbReference type="PANTHER" id="PTHR43013">
    <property type="entry name" value="GLUTAMYL-TRNA REDUCTASE"/>
    <property type="match status" value="1"/>
</dbReference>
<comment type="miscellaneous">
    <text evidence="8">During catalysis, the active site Cys acts as a nucleophile attacking the alpha-carbonyl group of tRNA-bound glutamate with the formation of a thioester intermediate between enzyme and glutamate, and the concomitant release of tRNA(Glu). The thioester intermediate is finally reduced by direct hydride transfer from NADPH, to form the product GSA.</text>
</comment>
<dbReference type="GO" id="GO:0008883">
    <property type="term" value="F:glutamyl-tRNA reductase activity"/>
    <property type="evidence" value="ECO:0007669"/>
    <property type="project" value="UniProtKB-UniRule"/>
</dbReference>
<keyword evidence="4 8" id="KW-0521">NADP</keyword>
<feature type="binding site" evidence="8 10">
    <location>
        <position position="115"/>
    </location>
    <ligand>
        <name>substrate</name>
    </ligand>
</feature>
<dbReference type="InterPro" id="IPR036291">
    <property type="entry name" value="NAD(P)-bd_dom_sf"/>
</dbReference>
<dbReference type="InterPro" id="IPR018214">
    <property type="entry name" value="GluRdtase_CS"/>
</dbReference>
<evidence type="ECO:0000256" key="2">
    <source>
        <dbReference type="ARBA" id="ARBA00005916"/>
    </source>
</evidence>
<dbReference type="FunFam" id="3.30.460.30:FF:000001">
    <property type="entry name" value="Glutamyl-tRNA reductase"/>
    <property type="match status" value="1"/>
</dbReference>
<feature type="binding site" evidence="8 10">
    <location>
        <begin position="52"/>
        <end position="55"/>
    </location>
    <ligand>
        <name>substrate</name>
    </ligand>
</feature>
<evidence type="ECO:0000256" key="11">
    <source>
        <dbReference type="PIRSR" id="PIRSR000445-3"/>
    </source>
</evidence>
<comment type="subunit">
    <text evidence="8">Homodimer.</text>
</comment>
<dbReference type="SUPFAM" id="SSF51735">
    <property type="entry name" value="NAD(P)-binding Rossmann-fold domains"/>
    <property type="match status" value="1"/>
</dbReference>
<evidence type="ECO:0000256" key="5">
    <source>
        <dbReference type="ARBA" id="ARBA00023002"/>
    </source>
</evidence>
<feature type="binding site" evidence="8 10">
    <location>
        <position position="104"/>
    </location>
    <ligand>
        <name>substrate</name>
    </ligand>
</feature>
<dbReference type="EC" id="1.2.1.70" evidence="3 8"/>
<dbReference type="SUPFAM" id="SSF69742">
    <property type="entry name" value="Glutamyl tRNA-reductase catalytic, N-terminal domain"/>
    <property type="match status" value="1"/>
</dbReference>
<dbReference type="InterPro" id="IPR015896">
    <property type="entry name" value="4pyrrol_synth_GluRdtase_dimer"/>
</dbReference>
<gene>
    <name evidence="8" type="primary">hemA</name>
    <name evidence="18" type="ORF">DP107_04540</name>
</gene>
<accession>A0A554NCK7</accession>
<reference evidence="18 19" key="1">
    <citation type="submission" date="2018-06" db="EMBL/GenBank/DDBJ databases">
        <title>Natronomonas sp. F16-60 a new haloarchaeon isolated from a solar saltern of Isla Cristina, Huelva, Spain.</title>
        <authorList>
            <person name="Duran-Viseras A."/>
            <person name="Sanchez-Porro C."/>
            <person name="Ventosa A."/>
        </authorList>
    </citation>
    <scope>NUCLEOTIDE SEQUENCE [LARGE SCALE GENOMIC DNA]</scope>
    <source>
        <strain evidence="18 19">F16-60</strain>
    </source>
</reference>
<dbReference type="NCBIfam" id="TIGR01035">
    <property type="entry name" value="hemA"/>
    <property type="match status" value="1"/>
</dbReference>
<feature type="domain" description="Glutamyl-tRNA reductase N-terminal" evidence="17">
    <location>
        <begin position="11"/>
        <end position="151"/>
    </location>
</feature>
<evidence type="ECO:0000256" key="1">
    <source>
        <dbReference type="ARBA" id="ARBA00005059"/>
    </source>
</evidence>
<evidence type="ECO:0000313" key="19">
    <source>
        <dbReference type="Proteomes" id="UP000319894"/>
    </source>
</evidence>
<feature type="domain" description="Tetrapyrrole biosynthesis glutamyl-tRNA reductase dimerisation" evidence="15">
    <location>
        <begin position="312"/>
        <end position="410"/>
    </location>
</feature>
<dbReference type="Pfam" id="PF00745">
    <property type="entry name" value="GlutR_dimer"/>
    <property type="match status" value="1"/>
</dbReference>
<dbReference type="CDD" id="cd05213">
    <property type="entry name" value="NAD_bind_Glutamyl_tRNA_reduct"/>
    <property type="match status" value="1"/>
</dbReference>
<dbReference type="Gene3D" id="3.40.50.720">
    <property type="entry name" value="NAD(P)-binding Rossmann-like Domain"/>
    <property type="match status" value="1"/>
</dbReference>
<comment type="function">
    <text evidence="8">Catalyzes the NADPH-dependent reduction of glutamyl-tRNA(Glu) to glutamate 1-semialdehyde (GSA).</text>
</comment>
<keyword evidence="6 8" id="KW-0627">Porphyrin biosynthesis</keyword>
<dbReference type="InterPro" id="IPR000343">
    <property type="entry name" value="4pyrrol_synth_GluRdtase"/>
</dbReference>
<evidence type="ECO:0000256" key="9">
    <source>
        <dbReference type="PIRSR" id="PIRSR000445-1"/>
    </source>
</evidence>
<dbReference type="AlphaFoldDB" id="A0A554NCK7"/>